<feature type="transmembrane region" description="Helical" evidence="8">
    <location>
        <begin position="79"/>
        <end position="102"/>
    </location>
</feature>
<evidence type="ECO:0000256" key="8">
    <source>
        <dbReference type="SAM" id="Phobius"/>
    </source>
</evidence>
<dbReference type="GO" id="GO:0005886">
    <property type="term" value="C:plasma membrane"/>
    <property type="evidence" value="ECO:0007669"/>
    <property type="project" value="TreeGrafter"/>
</dbReference>
<name>A0A3S0I9Y4_9DEIO</name>
<evidence type="ECO:0000259" key="9">
    <source>
        <dbReference type="Pfam" id="PF01578"/>
    </source>
</evidence>
<feature type="transmembrane region" description="Helical" evidence="8">
    <location>
        <begin position="144"/>
        <end position="163"/>
    </location>
</feature>
<keyword evidence="5" id="KW-0201">Cytochrome c-type biogenesis</keyword>
<organism evidence="10 11">
    <name type="scientific">Deinococcus radiophilus</name>
    <dbReference type="NCBI Taxonomy" id="32062"/>
    <lineage>
        <taxon>Bacteria</taxon>
        <taxon>Thermotogati</taxon>
        <taxon>Deinococcota</taxon>
        <taxon>Deinococci</taxon>
        <taxon>Deinococcales</taxon>
        <taxon>Deinococcaceae</taxon>
        <taxon>Deinococcus</taxon>
    </lineage>
</organism>
<dbReference type="GO" id="GO:0020037">
    <property type="term" value="F:heme binding"/>
    <property type="evidence" value="ECO:0007669"/>
    <property type="project" value="InterPro"/>
</dbReference>
<dbReference type="EMBL" id="RXPE01000006">
    <property type="protein sequence ID" value="RTR28663.1"/>
    <property type="molecule type" value="Genomic_DNA"/>
</dbReference>
<sequence>MTLPRPDRLTPVLGWAALLALLTATGLGLSAPATEEQGVLSRILFVHVPSAWLSYLAYFGTGLFGLLYLLKRNLKFDRLALASAELGVLFTVSTLIGGMLWGKPTWGVYWDWDARLTTTALSLVIYGGYLLVRSMIDERERRARVAAVIGLMGTLYVPINYMAVNWWRGLHQSQTVKVLDEGGPSFAGSPIYGWTLIAGVLAFTLLYLYLLRVRAGLAELTDRREDLELMGELPPRSAADLEVARGAS</sequence>
<gene>
    <name evidence="10" type="ORF">EJ104_04735</name>
</gene>
<dbReference type="Proteomes" id="UP000277766">
    <property type="component" value="Unassembled WGS sequence"/>
</dbReference>
<evidence type="ECO:0000313" key="11">
    <source>
        <dbReference type="Proteomes" id="UP000277766"/>
    </source>
</evidence>
<comment type="subcellular location">
    <subcellularLocation>
        <location evidence="1">Membrane</location>
        <topology evidence="1">Multi-pass membrane protein</topology>
    </subcellularLocation>
</comment>
<evidence type="ECO:0000256" key="2">
    <source>
        <dbReference type="ARBA" id="ARBA00005840"/>
    </source>
</evidence>
<protein>
    <recommendedName>
        <fullName evidence="3">Heme exporter protein C</fullName>
    </recommendedName>
</protein>
<dbReference type="OrthoDB" id="9814290at2"/>
<evidence type="ECO:0000256" key="4">
    <source>
        <dbReference type="ARBA" id="ARBA00022692"/>
    </source>
</evidence>
<reference evidence="10 11" key="1">
    <citation type="submission" date="2018-12" db="EMBL/GenBank/DDBJ databases">
        <title>Deinococcus radiophilus ATCC 27603 genome sequencing and assembly.</title>
        <authorList>
            <person name="Maclea K.S."/>
            <person name="Maynard C.R."/>
        </authorList>
    </citation>
    <scope>NUCLEOTIDE SEQUENCE [LARGE SCALE GENOMIC DNA]</scope>
    <source>
        <strain evidence="10 11">ATCC 27603</strain>
    </source>
</reference>
<feature type="transmembrane region" description="Helical" evidence="8">
    <location>
        <begin position="114"/>
        <end position="132"/>
    </location>
</feature>
<dbReference type="InterPro" id="IPR003557">
    <property type="entry name" value="Cyt_c_biogenesis_CcmC"/>
</dbReference>
<keyword evidence="4 8" id="KW-0812">Transmembrane</keyword>
<accession>A0A3S0I9Y4</accession>
<evidence type="ECO:0000256" key="3">
    <source>
        <dbReference type="ARBA" id="ARBA00016463"/>
    </source>
</evidence>
<dbReference type="PRINTS" id="PR01386">
    <property type="entry name" value="CCMCBIOGNSIS"/>
</dbReference>
<keyword evidence="7 8" id="KW-0472">Membrane</keyword>
<evidence type="ECO:0000256" key="5">
    <source>
        <dbReference type="ARBA" id="ARBA00022748"/>
    </source>
</evidence>
<dbReference type="InterPro" id="IPR002541">
    <property type="entry name" value="Cyt_c_assembly"/>
</dbReference>
<evidence type="ECO:0000256" key="7">
    <source>
        <dbReference type="ARBA" id="ARBA00023136"/>
    </source>
</evidence>
<dbReference type="GO" id="GO:0017004">
    <property type="term" value="P:cytochrome complex assembly"/>
    <property type="evidence" value="ECO:0007669"/>
    <property type="project" value="UniProtKB-KW"/>
</dbReference>
<dbReference type="AlphaFoldDB" id="A0A3S0I9Y4"/>
<dbReference type="Pfam" id="PF01578">
    <property type="entry name" value="Cytochrom_C_asm"/>
    <property type="match status" value="1"/>
</dbReference>
<evidence type="ECO:0000313" key="10">
    <source>
        <dbReference type="EMBL" id="RTR28663.1"/>
    </source>
</evidence>
<feature type="domain" description="Cytochrome c assembly protein" evidence="9">
    <location>
        <begin position="17"/>
        <end position="171"/>
    </location>
</feature>
<dbReference type="PANTHER" id="PTHR30071:SF1">
    <property type="entry name" value="CYTOCHROME B_B6 PROTEIN-RELATED"/>
    <property type="match status" value="1"/>
</dbReference>
<feature type="transmembrane region" description="Helical" evidence="8">
    <location>
        <begin position="191"/>
        <end position="210"/>
    </location>
</feature>
<evidence type="ECO:0000256" key="6">
    <source>
        <dbReference type="ARBA" id="ARBA00022989"/>
    </source>
</evidence>
<evidence type="ECO:0000256" key="1">
    <source>
        <dbReference type="ARBA" id="ARBA00004141"/>
    </source>
</evidence>
<comment type="similarity">
    <text evidence="2">Belongs to the CcmC/CycZ/HelC family.</text>
</comment>
<comment type="caution">
    <text evidence="10">The sequence shown here is derived from an EMBL/GenBank/DDBJ whole genome shotgun (WGS) entry which is preliminary data.</text>
</comment>
<proteinExistence type="inferred from homology"/>
<dbReference type="RefSeq" id="WP_126351612.1">
    <property type="nucleotide sequence ID" value="NZ_CP086380.1"/>
</dbReference>
<dbReference type="InterPro" id="IPR045062">
    <property type="entry name" value="Cyt_c_biogenesis_CcsA/CcmC"/>
</dbReference>
<feature type="transmembrane region" description="Helical" evidence="8">
    <location>
        <begin position="52"/>
        <end position="70"/>
    </location>
</feature>
<keyword evidence="6 8" id="KW-1133">Transmembrane helix</keyword>
<dbReference type="PANTHER" id="PTHR30071">
    <property type="entry name" value="HEME EXPORTER PROTEIN C"/>
    <property type="match status" value="1"/>
</dbReference>
<keyword evidence="11" id="KW-1185">Reference proteome</keyword>
<dbReference type="GO" id="GO:0015232">
    <property type="term" value="F:heme transmembrane transporter activity"/>
    <property type="evidence" value="ECO:0007669"/>
    <property type="project" value="InterPro"/>
</dbReference>